<evidence type="ECO:0000256" key="3">
    <source>
        <dbReference type="ARBA" id="ARBA00022448"/>
    </source>
</evidence>
<evidence type="ECO:0000313" key="9">
    <source>
        <dbReference type="Proteomes" id="UP000027778"/>
    </source>
</evidence>
<dbReference type="RefSeq" id="WP_033675707.1">
    <property type="nucleotide sequence ID" value="NZ_JOTM01000017.1"/>
</dbReference>
<evidence type="ECO:0000256" key="2">
    <source>
        <dbReference type="ARBA" id="ARBA00008520"/>
    </source>
</evidence>
<dbReference type="eggNOG" id="COG1653">
    <property type="taxonomic scope" value="Bacteria"/>
</dbReference>
<feature type="signal peptide" evidence="7">
    <location>
        <begin position="1"/>
        <end position="22"/>
    </location>
</feature>
<name>A0A073K9T0_9BACI</name>
<dbReference type="CDD" id="cd14748">
    <property type="entry name" value="PBP2_UgpB"/>
    <property type="match status" value="1"/>
</dbReference>
<dbReference type="SUPFAM" id="SSF53850">
    <property type="entry name" value="Periplasmic binding protein-like II"/>
    <property type="match status" value="1"/>
</dbReference>
<evidence type="ECO:0000313" key="8">
    <source>
        <dbReference type="EMBL" id="KEK23325.1"/>
    </source>
</evidence>
<dbReference type="EMBL" id="JOTM01000017">
    <property type="protein sequence ID" value="KEK23325.1"/>
    <property type="molecule type" value="Genomic_DNA"/>
</dbReference>
<dbReference type="InterPro" id="IPR006059">
    <property type="entry name" value="SBP"/>
</dbReference>
<proteinExistence type="inferred from homology"/>
<dbReference type="Proteomes" id="UP000027778">
    <property type="component" value="Unassembled WGS sequence"/>
</dbReference>
<organism evidence="8 9">
    <name type="scientific">Bacillus gaemokensis</name>
    <dbReference type="NCBI Taxonomy" id="574375"/>
    <lineage>
        <taxon>Bacteria</taxon>
        <taxon>Bacillati</taxon>
        <taxon>Bacillota</taxon>
        <taxon>Bacilli</taxon>
        <taxon>Bacillales</taxon>
        <taxon>Bacillaceae</taxon>
        <taxon>Bacillus</taxon>
        <taxon>Bacillus cereus group</taxon>
    </lineage>
</organism>
<feature type="region of interest" description="Disordered" evidence="6">
    <location>
        <begin position="435"/>
        <end position="458"/>
    </location>
</feature>
<feature type="compositionally biased region" description="Basic and acidic residues" evidence="6">
    <location>
        <begin position="435"/>
        <end position="446"/>
    </location>
</feature>
<dbReference type="Pfam" id="PF13416">
    <property type="entry name" value="SBP_bac_8"/>
    <property type="match status" value="1"/>
</dbReference>
<sequence length="458" mass="50585">MRCWKKGAAIMMAATMALSAAACSSSKTEGKSEAKEKVAPVEKNGDKTVIRFWHAMGGKTQGVLDGIVADYNKSQNKYEIKAEFQGSYEESLTKFKNITASKESPALVQSSEITTKYMIDSKKITPIDSWIKKDKYDTSKLEKAITNYYSIDGKMYSMPFNSSTPVLIYNKDAFTKAGLDPEKAPKTYAELKEVAKKLTVKEGENVKQYGFSMLNYGWFFEELLATQGGLYVDKENGRKDAATKAVFNGKEGQKVFGLLDEMNKAGTLGKYGASWDDVRAAFQSGQVAMYLDSSAGVRDVIDSSKFNVGVAYIPYPEDVKQNGVVIGGASLWMTNMVAEETQQGAWDFMKYLTKSDVQAKWHTATGYFSINPDAYNEPLVKQQYEKYPQLKVTVEQLQATKPSVATQGALISVFPESRDAVVKALEAMYDGKGSKEALDEAAKTTDRAISISNRTSQK</sequence>
<gene>
    <name evidence="8" type="ORF">BAGA_09400</name>
</gene>
<dbReference type="STRING" id="574375.AZF08_21500"/>
<evidence type="ECO:0000256" key="7">
    <source>
        <dbReference type="SAM" id="SignalP"/>
    </source>
</evidence>
<keyword evidence="4 7" id="KW-0732">Signal</keyword>
<dbReference type="InterPro" id="IPR050490">
    <property type="entry name" value="Bact_solute-bd_prot1"/>
</dbReference>
<keyword evidence="5" id="KW-0574">Periplasm</keyword>
<dbReference type="PANTHER" id="PTHR43649:SF31">
    <property type="entry name" value="SN-GLYCEROL-3-PHOSPHATE-BINDING PERIPLASMIC PROTEIN UGPB"/>
    <property type="match status" value="1"/>
</dbReference>
<evidence type="ECO:0000256" key="4">
    <source>
        <dbReference type="ARBA" id="ARBA00022729"/>
    </source>
</evidence>
<evidence type="ECO:0000256" key="5">
    <source>
        <dbReference type="ARBA" id="ARBA00022764"/>
    </source>
</evidence>
<evidence type="ECO:0000256" key="1">
    <source>
        <dbReference type="ARBA" id="ARBA00004196"/>
    </source>
</evidence>
<comment type="similarity">
    <text evidence="2">Belongs to the bacterial solute-binding protein 1 family.</text>
</comment>
<keyword evidence="9" id="KW-1185">Reference proteome</keyword>
<dbReference type="PROSITE" id="PS51257">
    <property type="entry name" value="PROKAR_LIPOPROTEIN"/>
    <property type="match status" value="1"/>
</dbReference>
<dbReference type="GO" id="GO:0030313">
    <property type="term" value="C:cell envelope"/>
    <property type="evidence" value="ECO:0007669"/>
    <property type="project" value="UniProtKB-SubCell"/>
</dbReference>
<comment type="caution">
    <text evidence="8">The sequence shown here is derived from an EMBL/GenBank/DDBJ whole genome shotgun (WGS) entry which is preliminary data.</text>
</comment>
<feature type="chain" id="PRO_5039274414" evidence="7">
    <location>
        <begin position="23"/>
        <end position="458"/>
    </location>
</feature>
<dbReference type="PROSITE" id="PS01037">
    <property type="entry name" value="SBP_BACTERIAL_1"/>
    <property type="match status" value="1"/>
</dbReference>
<protein>
    <submittedName>
        <fullName evidence="8">Glycerol-3-phosphate ABC transporter substrate-binding protein</fullName>
    </submittedName>
</protein>
<accession>A0A073K9T0</accession>
<dbReference type="OrthoDB" id="9768630at2"/>
<comment type="subcellular location">
    <subcellularLocation>
        <location evidence="1">Cell envelope</location>
    </subcellularLocation>
</comment>
<dbReference type="GO" id="GO:0055085">
    <property type="term" value="P:transmembrane transport"/>
    <property type="evidence" value="ECO:0007669"/>
    <property type="project" value="InterPro"/>
</dbReference>
<reference evidence="8 9" key="1">
    <citation type="submission" date="2014-06" db="EMBL/GenBank/DDBJ databases">
        <title>Draft genome sequence of Bacillus gaemokensis JCM 15801 (MCCC 1A00707).</title>
        <authorList>
            <person name="Lai Q."/>
            <person name="Liu Y."/>
            <person name="Shao Z."/>
        </authorList>
    </citation>
    <scope>NUCLEOTIDE SEQUENCE [LARGE SCALE GENOMIC DNA]</scope>
    <source>
        <strain evidence="8 9">JCM 15801</strain>
    </source>
</reference>
<evidence type="ECO:0000256" key="6">
    <source>
        <dbReference type="SAM" id="MobiDB-lite"/>
    </source>
</evidence>
<keyword evidence="3" id="KW-0813">Transport</keyword>
<dbReference type="Gene3D" id="3.40.190.10">
    <property type="entry name" value="Periplasmic binding protein-like II"/>
    <property type="match status" value="2"/>
</dbReference>
<dbReference type="InterPro" id="IPR006061">
    <property type="entry name" value="SBP_1_CS"/>
</dbReference>
<dbReference type="PANTHER" id="PTHR43649">
    <property type="entry name" value="ARABINOSE-BINDING PROTEIN-RELATED"/>
    <property type="match status" value="1"/>
</dbReference>
<dbReference type="AlphaFoldDB" id="A0A073K9T0"/>